<accession>A0A378B277</accession>
<gene>
    <name evidence="1" type="ORF">NCTC5050_04376</name>
</gene>
<organism evidence="1 2">
    <name type="scientific">Klebsiella pneumoniae subsp. ozaenae</name>
    <dbReference type="NCBI Taxonomy" id="574"/>
    <lineage>
        <taxon>Bacteria</taxon>
        <taxon>Pseudomonadati</taxon>
        <taxon>Pseudomonadota</taxon>
        <taxon>Gammaproteobacteria</taxon>
        <taxon>Enterobacterales</taxon>
        <taxon>Enterobacteriaceae</taxon>
        <taxon>Klebsiella/Raoultella group</taxon>
        <taxon>Klebsiella</taxon>
        <taxon>Klebsiella pneumoniae complex</taxon>
    </lineage>
</organism>
<proteinExistence type="predicted"/>
<reference evidence="1 2" key="1">
    <citation type="submission" date="2018-06" db="EMBL/GenBank/DDBJ databases">
        <authorList>
            <consortium name="Pathogen Informatics"/>
            <person name="Doyle S."/>
        </authorList>
    </citation>
    <scope>NUCLEOTIDE SEQUENCE [LARGE SCALE GENOMIC DNA]</scope>
    <source>
        <strain evidence="1 2">NCTC5050</strain>
    </source>
</reference>
<dbReference type="Proteomes" id="UP000255382">
    <property type="component" value="Unassembled WGS sequence"/>
</dbReference>
<evidence type="ECO:0000313" key="1">
    <source>
        <dbReference type="EMBL" id="STV27296.1"/>
    </source>
</evidence>
<evidence type="ECO:0000313" key="2">
    <source>
        <dbReference type="Proteomes" id="UP000255382"/>
    </source>
</evidence>
<protein>
    <submittedName>
        <fullName evidence="1">Metallo-beta-lactamase superfamily protein</fullName>
    </submittedName>
</protein>
<sequence>MRFTKTYLQQFEQALKTHSDSAGVIKAMETQWPGLAETSSLELSAKVNTGEMKW</sequence>
<dbReference type="EMBL" id="UGLZ01000005">
    <property type="protein sequence ID" value="STV27296.1"/>
    <property type="molecule type" value="Genomic_DNA"/>
</dbReference>
<keyword evidence="2" id="KW-1185">Reference proteome</keyword>
<dbReference type="AlphaFoldDB" id="A0A378B277"/>
<name>A0A378B277_KLEPO</name>